<dbReference type="PANTHER" id="PTHR39203">
    <property type="entry name" value="CYTOPLASMIC PROTEIN-RELATED"/>
    <property type="match status" value="1"/>
</dbReference>
<dbReference type="Gene3D" id="3.10.400.10">
    <property type="entry name" value="Sulfate adenylyltransferase"/>
    <property type="match status" value="1"/>
</dbReference>
<dbReference type="InterPro" id="IPR007374">
    <property type="entry name" value="ASCH_domain"/>
</dbReference>
<protein>
    <recommendedName>
        <fullName evidence="1">ASCH domain-containing protein</fullName>
    </recommendedName>
</protein>
<dbReference type="AlphaFoldDB" id="A0A0M2P224"/>
<dbReference type="InterPro" id="IPR015947">
    <property type="entry name" value="PUA-like_sf"/>
</dbReference>
<dbReference type="PIRSF" id="PIRSF021320">
    <property type="entry name" value="DUF984"/>
    <property type="match status" value="1"/>
</dbReference>
<evidence type="ECO:0000259" key="1">
    <source>
        <dbReference type="SMART" id="SM01022"/>
    </source>
</evidence>
<dbReference type="SUPFAM" id="SSF88697">
    <property type="entry name" value="PUA domain-like"/>
    <property type="match status" value="1"/>
</dbReference>
<evidence type="ECO:0000313" key="3">
    <source>
        <dbReference type="Proteomes" id="UP000034455"/>
    </source>
</evidence>
<dbReference type="PANTHER" id="PTHR39203:SF1">
    <property type="entry name" value="CYTOPLASMIC PROTEIN"/>
    <property type="match status" value="1"/>
</dbReference>
<gene>
    <name evidence="2" type="ORF">UF66_2619</name>
</gene>
<dbReference type="Proteomes" id="UP000034455">
    <property type="component" value="Unassembled WGS sequence"/>
</dbReference>
<sequence>MMTVEQYWEKFVQLCPSYKNKTYEAWSFGVDEDELAELVKQGEKTATTSGYETYQVDHEPLPQVGDVSVILNKKGEPQCVIETTCVYQTPFSSVTEHHAYLEGEGDKSLAYWRKAHIDFFEPYYASLGLAFNESTIVVCEEFKVLYK</sequence>
<reference evidence="2 3" key="1">
    <citation type="submission" date="2015-03" db="EMBL/GenBank/DDBJ databases">
        <title>Genome Assembly of Staphylococcus cohnii subsp. cohnii strain G22B2.</title>
        <authorList>
            <person name="Nair G."/>
            <person name="Kaur G."/>
            <person name="Khatri I."/>
            <person name="Singh N.K."/>
            <person name="Sathyabama S."/>
            <person name="Maurya S.K."/>
            <person name="Subramanian S."/>
            <person name="Agrewala J.N."/>
            <person name="Mayilraj S."/>
        </authorList>
    </citation>
    <scope>NUCLEOTIDE SEQUENCE [LARGE SCALE GENOMIC DNA]</scope>
    <source>
        <strain evidence="2 3">G22B2</strain>
    </source>
</reference>
<dbReference type="Pfam" id="PF04266">
    <property type="entry name" value="ASCH"/>
    <property type="match status" value="1"/>
</dbReference>
<dbReference type="SMART" id="SM01022">
    <property type="entry name" value="ASCH"/>
    <property type="match status" value="1"/>
</dbReference>
<dbReference type="CDD" id="cd06553">
    <property type="entry name" value="ASCH_Ef3133_like"/>
    <property type="match status" value="1"/>
</dbReference>
<dbReference type="EMBL" id="LAKJ01000009">
    <property type="protein sequence ID" value="KKI64280.1"/>
    <property type="molecule type" value="Genomic_DNA"/>
</dbReference>
<dbReference type="InterPro" id="IPR009326">
    <property type="entry name" value="DUF984"/>
</dbReference>
<name>A0A0M2P224_STACC</name>
<comment type="caution">
    <text evidence="2">The sequence shown here is derived from an EMBL/GenBank/DDBJ whole genome shotgun (WGS) entry which is preliminary data.</text>
</comment>
<dbReference type="PATRIC" id="fig|74704.6.peg.2731"/>
<feature type="domain" description="ASCH" evidence="1">
    <location>
        <begin position="26"/>
        <end position="146"/>
    </location>
</feature>
<evidence type="ECO:0000313" key="2">
    <source>
        <dbReference type="EMBL" id="KKI64280.1"/>
    </source>
</evidence>
<organism evidence="2 3">
    <name type="scientific">Staphylococcus cohnii subsp. cohnii</name>
    <dbReference type="NCBI Taxonomy" id="74704"/>
    <lineage>
        <taxon>Bacteria</taxon>
        <taxon>Bacillati</taxon>
        <taxon>Bacillota</taxon>
        <taxon>Bacilli</taxon>
        <taxon>Bacillales</taxon>
        <taxon>Staphylococcaceae</taxon>
        <taxon>Staphylococcus</taxon>
        <taxon>Staphylococcus cohnii species complex</taxon>
    </lineage>
</organism>
<accession>A0A0M2P224</accession>
<proteinExistence type="predicted"/>